<feature type="domain" description="PNPLA" evidence="6">
    <location>
        <begin position="9"/>
        <end position="169"/>
    </location>
</feature>
<dbReference type="AlphaFoldDB" id="A0A2A2F6B9"/>
<dbReference type="PROSITE" id="PS51635">
    <property type="entry name" value="PNPLA"/>
    <property type="match status" value="1"/>
</dbReference>
<proteinExistence type="predicted"/>
<dbReference type="PANTHER" id="PTHR14226:SF76">
    <property type="entry name" value="NTE FAMILY PROTEIN RSSA"/>
    <property type="match status" value="1"/>
</dbReference>
<feature type="region of interest" description="Disordered" evidence="5">
    <location>
        <begin position="199"/>
        <end position="232"/>
    </location>
</feature>
<dbReference type="Proteomes" id="UP000218896">
    <property type="component" value="Unassembled WGS sequence"/>
</dbReference>
<dbReference type="RefSeq" id="WP_095616722.1">
    <property type="nucleotide sequence ID" value="NZ_NSKD01000002.1"/>
</dbReference>
<evidence type="ECO:0000256" key="3">
    <source>
        <dbReference type="ARBA" id="ARBA00023098"/>
    </source>
</evidence>
<organism evidence="7 8">
    <name type="scientific">Halovibrio salipaludis</name>
    <dbReference type="NCBI Taxonomy" id="2032626"/>
    <lineage>
        <taxon>Bacteria</taxon>
        <taxon>Pseudomonadati</taxon>
        <taxon>Pseudomonadota</taxon>
        <taxon>Gammaproteobacteria</taxon>
        <taxon>Oceanospirillales</taxon>
        <taxon>Halomonadaceae</taxon>
        <taxon>Halovibrio</taxon>
    </lineage>
</organism>
<evidence type="ECO:0000259" key="6">
    <source>
        <dbReference type="PROSITE" id="PS51635"/>
    </source>
</evidence>
<accession>A0A2A2F6B9</accession>
<keyword evidence="1 4" id="KW-0378">Hydrolase</keyword>
<evidence type="ECO:0000256" key="1">
    <source>
        <dbReference type="ARBA" id="ARBA00022801"/>
    </source>
</evidence>
<feature type="active site" description="Proton acceptor" evidence="4">
    <location>
        <position position="156"/>
    </location>
</feature>
<feature type="short sequence motif" description="DGA/G" evidence="4">
    <location>
        <begin position="156"/>
        <end position="158"/>
    </location>
</feature>
<dbReference type="SUPFAM" id="SSF52151">
    <property type="entry name" value="FabD/lysophospholipase-like"/>
    <property type="match status" value="1"/>
</dbReference>
<evidence type="ECO:0000256" key="4">
    <source>
        <dbReference type="PROSITE-ProRule" id="PRU01161"/>
    </source>
</evidence>
<dbReference type="OrthoDB" id="5290098at2"/>
<feature type="short sequence motif" description="GXSXG" evidence="4">
    <location>
        <begin position="40"/>
        <end position="44"/>
    </location>
</feature>
<dbReference type="EMBL" id="NSKD01000002">
    <property type="protein sequence ID" value="PAU80996.1"/>
    <property type="molecule type" value="Genomic_DNA"/>
</dbReference>
<evidence type="ECO:0000313" key="7">
    <source>
        <dbReference type="EMBL" id="PAU80996.1"/>
    </source>
</evidence>
<sequence>MNEPQTVALVLGSGGARGYAHIGVIEVLREQGYNIVAISGASMGALIGGMYAAGKLQAYKDWVTGLDQLQLLRLLDFSLGSPGAIRGEKVFGVVQEMLGDLRIEDLQIPFTAVATDLLAHQEVWFQEGPLHQAVRASTAIPSVITPVMLHGRVLVDGGLLNPLPIIPTVASHADLIMAVNLSGNDKRYANLPPLEEWASRERKQHEAAAEAAAQAAADEEVDPAEEADASPDEWLDRLKQRAARWFDWDGQDSAARRRGRASSEEQALAEAQKRHAREKAAGKGSEGDDARSVSLQELGLGKFDVMNLAIETMQDSLTRYKIAGYPPDILINFPKHVCRSFDYHRAPELIQLGRMLAEDALEDHRNAGTGEPRIPGMNRQ</sequence>
<dbReference type="InterPro" id="IPR050301">
    <property type="entry name" value="NTE"/>
</dbReference>
<evidence type="ECO:0000313" key="8">
    <source>
        <dbReference type="Proteomes" id="UP000218896"/>
    </source>
</evidence>
<keyword evidence="3 4" id="KW-0443">Lipid metabolism</keyword>
<keyword evidence="8" id="KW-1185">Reference proteome</keyword>
<feature type="active site" description="Nucleophile" evidence="4">
    <location>
        <position position="42"/>
    </location>
</feature>
<comment type="caution">
    <text evidence="7">The sequence shown here is derived from an EMBL/GenBank/DDBJ whole genome shotgun (WGS) entry which is preliminary data.</text>
</comment>
<name>A0A2A2F6B9_9GAMM</name>
<dbReference type="Gene3D" id="3.40.1090.10">
    <property type="entry name" value="Cytosolic phospholipase A2 catalytic domain"/>
    <property type="match status" value="2"/>
</dbReference>
<dbReference type="InterPro" id="IPR016035">
    <property type="entry name" value="Acyl_Trfase/lysoPLipase"/>
</dbReference>
<dbReference type="Pfam" id="PF01734">
    <property type="entry name" value="Patatin"/>
    <property type="match status" value="1"/>
</dbReference>
<feature type="compositionally biased region" description="Basic and acidic residues" evidence="5">
    <location>
        <begin position="199"/>
        <end position="208"/>
    </location>
</feature>
<comment type="caution">
    <text evidence="4">Lacks conserved residue(s) required for the propagation of feature annotation.</text>
</comment>
<dbReference type="PANTHER" id="PTHR14226">
    <property type="entry name" value="NEUROPATHY TARGET ESTERASE/SWISS CHEESE D.MELANOGASTER"/>
    <property type="match status" value="1"/>
</dbReference>
<keyword evidence="2 4" id="KW-0442">Lipid degradation</keyword>
<evidence type="ECO:0000256" key="5">
    <source>
        <dbReference type="SAM" id="MobiDB-lite"/>
    </source>
</evidence>
<feature type="compositionally biased region" description="Acidic residues" evidence="5">
    <location>
        <begin position="217"/>
        <end position="232"/>
    </location>
</feature>
<reference evidence="7 8" key="1">
    <citation type="submission" date="2017-08" db="EMBL/GenBank/DDBJ databases">
        <title>Halovibrio sewagensis sp. nov., isolated from wastewater of high salinity.</title>
        <authorList>
            <person name="Dong X."/>
            <person name="Zhang G."/>
        </authorList>
    </citation>
    <scope>NUCLEOTIDE SEQUENCE [LARGE SCALE GENOMIC DNA]</scope>
    <source>
        <strain evidence="7 8">YL5-2</strain>
    </source>
</reference>
<gene>
    <name evidence="7" type="ORF">CK501_05380</name>
</gene>
<feature type="region of interest" description="Disordered" evidence="5">
    <location>
        <begin position="254"/>
        <end position="291"/>
    </location>
</feature>
<dbReference type="GO" id="GO:0016787">
    <property type="term" value="F:hydrolase activity"/>
    <property type="evidence" value="ECO:0007669"/>
    <property type="project" value="UniProtKB-UniRule"/>
</dbReference>
<feature type="compositionally biased region" description="Basic and acidic residues" evidence="5">
    <location>
        <begin position="278"/>
        <end position="291"/>
    </location>
</feature>
<evidence type="ECO:0000256" key="2">
    <source>
        <dbReference type="ARBA" id="ARBA00022963"/>
    </source>
</evidence>
<dbReference type="GO" id="GO:0016042">
    <property type="term" value="P:lipid catabolic process"/>
    <property type="evidence" value="ECO:0007669"/>
    <property type="project" value="UniProtKB-UniRule"/>
</dbReference>
<dbReference type="InterPro" id="IPR002641">
    <property type="entry name" value="PNPLA_dom"/>
</dbReference>
<protein>
    <submittedName>
        <fullName evidence="7">Alpha/beta hydrolase</fullName>
    </submittedName>
</protein>